<dbReference type="Gene3D" id="2.40.33.20">
    <property type="entry name" value="PK beta-barrel domain-like"/>
    <property type="match status" value="1"/>
</dbReference>
<dbReference type="InterPro" id="IPR005303">
    <property type="entry name" value="MOCOS_middle"/>
</dbReference>
<evidence type="ECO:0000313" key="2">
    <source>
        <dbReference type="EMBL" id="OWJ65299.1"/>
    </source>
</evidence>
<dbReference type="InterPro" id="IPR011037">
    <property type="entry name" value="Pyrv_Knase-like_insert_dom_sf"/>
</dbReference>
<dbReference type="AlphaFoldDB" id="A0A211ZJ57"/>
<dbReference type="InterPro" id="IPR005302">
    <property type="entry name" value="MoCF_Sase_C"/>
</dbReference>
<sequence>MTMDGRVTALWRYPVSSLGGERLQACIVGATGLAGDRDWGLAARDSGETAFPESKRRWRPAPQIRARSAEDGLHLDFPDGSSLPAEAAGEALAAHFGFPVALRPHAADAEQTATTGPLKPRYERHPIHLVTTASLAALRAILPDSAIDERRFRPNLLVDLPGAEGFAETGWIGRAMTVGGVRLRIAEPCVRCAFTTIAQGDLPLDPAVLMAITKRNATHFGVLCIVEVPGEIRVGDPARVLG</sequence>
<dbReference type="GO" id="GO:0030170">
    <property type="term" value="F:pyridoxal phosphate binding"/>
    <property type="evidence" value="ECO:0007669"/>
    <property type="project" value="InterPro"/>
</dbReference>
<name>A0A211ZJ57_9PROT</name>
<evidence type="ECO:0000313" key="3">
    <source>
        <dbReference type="Proteomes" id="UP000196655"/>
    </source>
</evidence>
<dbReference type="STRING" id="1122125.GCA_000423185_01356"/>
<dbReference type="OrthoDB" id="581532at2"/>
<dbReference type="SUPFAM" id="SSF50800">
    <property type="entry name" value="PK beta-barrel domain-like"/>
    <property type="match status" value="1"/>
</dbReference>
<dbReference type="Proteomes" id="UP000196655">
    <property type="component" value="Unassembled WGS sequence"/>
</dbReference>
<organism evidence="2 3">
    <name type="scientific">Inquilinus limosus</name>
    <dbReference type="NCBI Taxonomy" id="171674"/>
    <lineage>
        <taxon>Bacteria</taxon>
        <taxon>Pseudomonadati</taxon>
        <taxon>Pseudomonadota</taxon>
        <taxon>Alphaproteobacteria</taxon>
        <taxon>Rhodospirillales</taxon>
        <taxon>Rhodospirillaceae</taxon>
        <taxon>Inquilinus</taxon>
    </lineage>
</organism>
<keyword evidence="3" id="KW-1185">Reference proteome</keyword>
<dbReference type="EMBL" id="NHON01000039">
    <property type="protein sequence ID" value="OWJ65299.1"/>
    <property type="molecule type" value="Genomic_DNA"/>
</dbReference>
<reference evidence="3" key="1">
    <citation type="submission" date="2017-05" db="EMBL/GenBank/DDBJ databases">
        <authorList>
            <person name="Macchi M."/>
            <person name="Festa S."/>
            <person name="Coppotelli B.M."/>
            <person name="Morelli I.S."/>
        </authorList>
    </citation>
    <scope>NUCLEOTIDE SEQUENCE [LARGE SCALE GENOMIC DNA]</scope>
    <source>
        <strain evidence="3">I</strain>
    </source>
</reference>
<dbReference type="GO" id="GO:0003824">
    <property type="term" value="F:catalytic activity"/>
    <property type="evidence" value="ECO:0007669"/>
    <property type="project" value="InterPro"/>
</dbReference>
<dbReference type="PROSITE" id="PS51340">
    <property type="entry name" value="MOSC"/>
    <property type="match status" value="1"/>
</dbReference>
<accession>A0A211ZJ57</accession>
<evidence type="ECO:0000259" key="1">
    <source>
        <dbReference type="PROSITE" id="PS51340"/>
    </source>
</evidence>
<gene>
    <name evidence="2" type="ORF">BWR60_20075</name>
</gene>
<dbReference type="GO" id="GO:0030151">
    <property type="term" value="F:molybdenum ion binding"/>
    <property type="evidence" value="ECO:0007669"/>
    <property type="project" value="InterPro"/>
</dbReference>
<dbReference type="Pfam" id="PF03473">
    <property type="entry name" value="MOSC"/>
    <property type="match status" value="1"/>
</dbReference>
<dbReference type="Pfam" id="PF03476">
    <property type="entry name" value="MOSC_N"/>
    <property type="match status" value="1"/>
</dbReference>
<protein>
    <recommendedName>
        <fullName evidence="1">MOSC domain-containing protein</fullName>
    </recommendedName>
</protein>
<comment type="caution">
    <text evidence="2">The sequence shown here is derived from an EMBL/GenBank/DDBJ whole genome shotgun (WGS) entry which is preliminary data.</text>
</comment>
<proteinExistence type="predicted"/>
<feature type="domain" description="MOSC" evidence="1">
    <location>
        <begin position="85"/>
        <end position="241"/>
    </location>
</feature>